<dbReference type="Gene3D" id="3.50.50.60">
    <property type="entry name" value="FAD/NAD(P)-binding domain"/>
    <property type="match status" value="1"/>
</dbReference>
<dbReference type="PANTHER" id="PTHR13847">
    <property type="entry name" value="SARCOSINE DEHYDROGENASE-RELATED"/>
    <property type="match status" value="1"/>
</dbReference>
<evidence type="ECO:0000256" key="1">
    <source>
        <dbReference type="ARBA" id="ARBA00023002"/>
    </source>
</evidence>
<protein>
    <submittedName>
        <fullName evidence="3">NAD(P)/FAD-dependent oxidoreductase</fullName>
        <ecNumber evidence="3">1.-.-.-</ecNumber>
    </submittedName>
</protein>
<name>A0ABW1LJ03_9ACTN</name>
<organism evidence="3 4">
    <name type="scientific">Nocardioides hankookensis</name>
    <dbReference type="NCBI Taxonomy" id="443157"/>
    <lineage>
        <taxon>Bacteria</taxon>
        <taxon>Bacillati</taxon>
        <taxon>Actinomycetota</taxon>
        <taxon>Actinomycetes</taxon>
        <taxon>Propionibacteriales</taxon>
        <taxon>Nocardioidaceae</taxon>
        <taxon>Nocardioides</taxon>
    </lineage>
</organism>
<dbReference type="EC" id="1.-.-.-" evidence="3"/>
<gene>
    <name evidence="3" type="ORF">ACFPYL_08510</name>
</gene>
<dbReference type="GO" id="GO:0016491">
    <property type="term" value="F:oxidoreductase activity"/>
    <property type="evidence" value="ECO:0007669"/>
    <property type="project" value="UniProtKB-KW"/>
</dbReference>
<proteinExistence type="predicted"/>
<dbReference type="Pfam" id="PF01266">
    <property type="entry name" value="DAO"/>
    <property type="match status" value="1"/>
</dbReference>
<comment type="caution">
    <text evidence="3">The sequence shown here is derived from an EMBL/GenBank/DDBJ whole genome shotgun (WGS) entry which is preliminary data.</text>
</comment>
<evidence type="ECO:0000259" key="2">
    <source>
        <dbReference type="Pfam" id="PF01266"/>
    </source>
</evidence>
<dbReference type="InterPro" id="IPR006076">
    <property type="entry name" value="FAD-dep_OxRdtase"/>
</dbReference>
<evidence type="ECO:0000313" key="3">
    <source>
        <dbReference type="EMBL" id="MFC6043113.1"/>
    </source>
</evidence>
<dbReference type="RefSeq" id="WP_379152903.1">
    <property type="nucleotide sequence ID" value="NZ_JBHSRJ010000004.1"/>
</dbReference>
<reference evidence="4" key="1">
    <citation type="journal article" date="2019" name="Int. J. Syst. Evol. Microbiol.">
        <title>The Global Catalogue of Microorganisms (GCM) 10K type strain sequencing project: providing services to taxonomists for standard genome sequencing and annotation.</title>
        <authorList>
            <consortium name="The Broad Institute Genomics Platform"/>
            <consortium name="The Broad Institute Genome Sequencing Center for Infectious Disease"/>
            <person name="Wu L."/>
            <person name="Ma J."/>
        </authorList>
    </citation>
    <scope>NUCLEOTIDE SEQUENCE [LARGE SCALE GENOMIC DNA]</scope>
    <source>
        <strain evidence="4">CCUG 54522</strain>
    </source>
</reference>
<keyword evidence="4" id="KW-1185">Reference proteome</keyword>
<evidence type="ECO:0000313" key="4">
    <source>
        <dbReference type="Proteomes" id="UP001596135"/>
    </source>
</evidence>
<dbReference type="PANTHER" id="PTHR13847:SF287">
    <property type="entry name" value="FAD-DEPENDENT OXIDOREDUCTASE DOMAIN-CONTAINING PROTEIN 1"/>
    <property type="match status" value="1"/>
</dbReference>
<dbReference type="Gene3D" id="3.30.9.10">
    <property type="entry name" value="D-Amino Acid Oxidase, subunit A, domain 2"/>
    <property type="match status" value="1"/>
</dbReference>
<dbReference type="InterPro" id="IPR036188">
    <property type="entry name" value="FAD/NAD-bd_sf"/>
</dbReference>
<dbReference type="SUPFAM" id="SSF51905">
    <property type="entry name" value="FAD/NAD(P)-binding domain"/>
    <property type="match status" value="1"/>
</dbReference>
<dbReference type="Proteomes" id="UP001596135">
    <property type="component" value="Unassembled WGS sequence"/>
</dbReference>
<dbReference type="EMBL" id="JBHSRJ010000004">
    <property type="protein sequence ID" value="MFC6043113.1"/>
    <property type="molecule type" value="Genomic_DNA"/>
</dbReference>
<sequence length="384" mass="39943">MTDLPGRASVVVIGGGVMGLSAAYHLARSGVADVLVLERDTLGSGSTCKAAGGVRAQFSDPVNIELGQRSLRAYERFGEELGQEIDLHRSGYLFLLDDPDHVAAFEANVALQNSLGVPSRMISPAEAQGLSPMVALDGILAAAWSPEDGHCTPESVVLGYAGGARRAGARIATHCAVTGIEVVDGQVRAVVTDGGRVATDMVVCTAGAWSAAVGQMVGVDLPVVPLRRQILVTEPMPGLDPATPFTIDFATSLYFHAEGPGLLLGMSDPDERPGFELGRTDAWLPRLGDAIARRAPALAEVGIASGWAGLYEMTPDHNALVGEAAGVSRFLYATGFSGHGFLMGPAIGEVLRDLVLGRDPVVDVAALSVERFSGLGARPELNIV</sequence>
<accession>A0ABW1LJ03</accession>
<dbReference type="SUPFAM" id="SSF54373">
    <property type="entry name" value="FAD-linked reductases, C-terminal domain"/>
    <property type="match status" value="1"/>
</dbReference>
<feature type="domain" description="FAD dependent oxidoreductase" evidence="2">
    <location>
        <begin position="10"/>
        <end position="354"/>
    </location>
</feature>
<keyword evidence="1 3" id="KW-0560">Oxidoreductase</keyword>